<keyword evidence="4" id="KW-1185">Reference proteome</keyword>
<feature type="compositionally biased region" description="Basic and acidic residues" evidence="1">
    <location>
        <begin position="15"/>
        <end position="25"/>
    </location>
</feature>
<feature type="domain" description="INO80 complex subunit B-like conserved region" evidence="2">
    <location>
        <begin position="154"/>
        <end position="251"/>
    </location>
</feature>
<evidence type="ECO:0000313" key="4">
    <source>
        <dbReference type="Proteomes" id="UP000092321"/>
    </source>
</evidence>
<dbReference type="InterPro" id="IPR006880">
    <property type="entry name" value="INO80B_C"/>
</dbReference>
<evidence type="ECO:0000256" key="1">
    <source>
        <dbReference type="SAM" id="MobiDB-lite"/>
    </source>
</evidence>
<feature type="compositionally biased region" description="Acidic residues" evidence="1">
    <location>
        <begin position="72"/>
        <end position="83"/>
    </location>
</feature>
<gene>
    <name evidence="3" type="ORF">HANVADRAFT_52740</name>
</gene>
<proteinExistence type="predicted"/>
<feature type="region of interest" description="Disordered" evidence="1">
    <location>
        <begin position="1"/>
        <end position="159"/>
    </location>
</feature>
<feature type="compositionally biased region" description="Basic and acidic residues" evidence="1">
    <location>
        <begin position="219"/>
        <end position="229"/>
    </location>
</feature>
<feature type="compositionally biased region" description="Basic residues" evidence="1">
    <location>
        <begin position="1"/>
        <end position="12"/>
    </location>
</feature>
<feature type="compositionally biased region" description="Acidic residues" evidence="1">
    <location>
        <begin position="100"/>
        <end position="138"/>
    </location>
</feature>
<evidence type="ECO:0000313" key="3">
    <source>
        <dbReference type="EMBL" id="OBA26963.1"/>
    </source>
</evidence>
<evidence type="ECO:0000259" key="2">
    <source>
        <dbReference type="SMART" id="SM01406"/>
    </source>
</evidence>
<dbReference type="Proteomes" id="UP000092321">
    <property type="component" value="Unassembled WGS sequence"/>
</dbReference>
<feature type="compositionally biased region" description="Acidic residues" evidence="1">
    <location>
        <begin position="146"/>
        <end position="155"/>
    </location>
</feature>
<feature type="compositionally biased region" description="Acidic residues" evidence="1">
    <location>
        <begin position="39"/>
        <end position="65"/>
    </location>
</feature>
<dbReference type="SMART" id="SM01406">
    <property type="entry name" value="PAPA-1"/>
    <property type="match status" value="1"/>
</dbReference>
<comment type="caution">
    <text evidence="3">The sequence shown here is derived from an EMBL/GenBank/DDBJ whole genome shotgun (WGS) entry which is preliminary data.</text>
</comment>
<dbReference type="Pfam" id="PF04795">
    <property type="entry name" value="PAPA-1"/>
    <property type="match status" value="1"/>
</dbReference>
<dbReference type="GO" id="GO:0031011">
    <property type="term" value="C:Ino80 complex"/>
    <property type="evidence" value="ECO:0007669"/>
    <property type="project" value="InterPro"/>
</dbReference>
<feature type="region of interest" description="Disordered" evidence="1">
    <location>
        <begin position="192"/>
        <end position="229"/>
    </location>
</feature>
<accession>A0A1B7TE13</accession>
<name>A0A1B7TE13_9ASCO</name>
<organism evidence="3 4">
    <name type="scientific">Hanseniaspora valbyensis NRRL Y-1626</name>
    <dbReference type="NCBI Taxonomy" id="766949"/>
    <lineage>
        <taxon>Eukaryota</taxon>
        <taxon>Fungi</taxon>
        <taxon>Dikarya</taxon>
        <taxon>Ascomycota</taxon>
        <taxon>Saccharomycotina</taxon>
        <taxon>Saccharomycetes</taxon>
        <taxon>Saccharomycodales</taxon>
        <taxon>Saccharomycodaceae</taxon>
        <taxon>Hanseniaspora</taxon>
    </lineage>
</organism>
<dbReference type="EMBL" id="LXPE01000012">
    <property type="protein sequence ID" value="OBA26963.1"/>
    <property type="molecule type" value="Genomic_DNA"/>
</dbReference>
<protein>
    <recommendedName>
        <fullName evidence="2">INO80 complex subunit B-like conserved region domain-containing protein</fullName>
    </recommendedName>
</protein>
<dbReference type="AlphaFoldDB" id="A0A1B7TE13"/>
<sequence>MSTRSTRSRNSAKTKQPDYEFSERTNKRRKVVSYKEASSSDEDFENFNDDEKEEEGSDENEDNDADFVIADDREEEDEEEEDFIPTPKRSSRASTKQIEEGEEEVEEGEEEVEEGEEEVEEGEENNDEDGEEEEDFEKEESKVIDENEDEIEDDKDLVREERLRMRRALAERKVQEEKRLVLNKLLKRRVGANRGDKQKELEGNTVANNATEEDELNTNEDKAKKEKKILPREKLPRRIIYSSDGSIIYKME</sequence>
<reference evidence="4" key="1">
    <citation type="journal article" date="2016" name="Proc. Natl. Acad. Sci. U.S.A.">
        <title>Comparative genomics of biotechnologically important yeasts.</title>
        <authorList>
            <person name="Riley R."/>
            <person name="Haridas S."/>
            <person name="Wolfe K.H."/>
            <person name="Lopes M.R."/>
            <person name="Hittinger C.T."/>
            <person name="Goeker M."/>
            <person name="Salamov A.A."/>
            <person name="Wisecaver J.H."/>
            <person name="Long T.M."/>
            <person name="Calvey C.H."/>
            <person name="Aerts A.L."/>
            <person name="Barry K.W."/>
            <person name="Choi C."/>
            <person name="Clum A."/>
            <person name="Coughlan A.Y."/>
            <person name="Deshpande S."/>
            <person name="Douglass A.P."/>
            <person name="Hanson S.J."/>
            <person name="Klenk H.-P."/>
            <person name="LaButti K.M."/>
            <person name="Lapidus A."/>
            <person name="Lindquist E.A."/>
            <person name="Lipzen A.M."/>
            <person name="Meier-Kolthoff J.P."/>
            <person name="Ohm R.A."/>
            <person name="Otillar R.P."/>
            <person name="Pangilinan J.L."/>
            <person name="Peng Y."/>
            <person name="Rokas A."/>
            <person name="Rosa C.A."/>
            <person name="Scheuner C."/>
            <person name="Sibirny A.A."/>
            <person name="Slot J.C."/>
            <person name="Stielow J.B."/>
            <person name="Sun H."/>
            <person name="Kurtzman C.P."/>
            <person name="Blackwell M."/>
            <person name="Grigoriev I.V."/>
            <person name="Jeffries T.W."/>
        </authorList>
    </citation>
    <scope>NUCLEOTIDE SEQUENCE [LARGE SCALE GENOMIC DNA]</scope>
    <source>
        <strain evidence="4">NRRL Y-1626</strain>
    </source>
</reference>